<dbReference type="PRINTS" id="PR01415">
    <property type="entry name" value="ANKYRIN"/>
</dbReference>
<dbReference type="EMBL" id="JALNTZ010000003">
    <property type="protein sequence ID" value="KAJ3659667.1"/>
    <property type="molecule type" value="Genomic_DNA"/>
</dbReference>
<dbReference type="SUPFAM" id="SSF48403">
    <property type="entry name" value="Ankyrin repeat"/>
    <property type="match status" value="2"/>
</dbReference>
<dbReference type="Gene3D" id="1.25.40.20">
    <property type="entry name" value="Ankyrin repeat-containing domain"/>
    <property type="match status" value="4"/>
</dbReference>
<gene>
    <name evidence="4" type="ORF">Zmor_011342</name>
</gene>
<dbReference type="InterPro" id="IPR036770">
    <property type="entry name" value="Ankyrin_rpt-contain_sf"/>
</dbReference>
<dbReference type="PROSITE" id="PS50297">
    <property type="entry name" value="ANK_REP_REGION"/>
    <property type="match status" value="4"/>
</dbReference>
<organism evidence="4 5">
    <name type="scientific">Zophobas morio</name>
    <dbReference type="NCBI Taxonomy" id="2755281"/>
    <lineage>
        <taxon>Eukaryota</taxon>
        <taxon>Metazoa</taxon>
        <taxon>Ecdysozoa</taxon>
        <taxon>Arthropoda</taxon>
        <taxon>Hexapoda</taxon>
        <taxon>Insecta</taxon>
        <taxon>Pterygota</taxon>
        <taxon>Neoptera</taxon>
        <taxon>Endopterygota</taxon>
        <taxon>Coleoptera</taxon>
        <taxon>Polyphaga</taxon>
        <taxon>Cucujiformia</taxon>
        <taxon>Tenebrionidae</taxon>
        <taxon>Zophobas</taxon>
    </lineage>
</organism>
<dbReference type="Pfam" id="PF12796">
    <property type="entry name" value="Ank_2"/>
    <property type="match status" value="2"/>
</dbReference>
<comment type="caution">
    <text evidence="4">The sequence shown here is derived from an EMBL/GenBank/DDBJ whole genome shotgun (WGS) entry which is preliminary data.</text>
</comment>
<accession>A0AA38ITD6</accession>
<dbReference type="PANTHER" id="PTHR24126">
    <property type="entry name" value="ANKYRIN REPEAT, PH AND SEC7 DOMAIN CONTAINING PROTEIN SECG-RELATED"/>
    <property type="match status" value="1"/>
</dbReference>
<feature type="repeat" description="ANK" evidence="3">
    <location>
        <begin position="1308"/>
        <end position="1340"/>
    </location>
</feature>
<dbReference type="SMART" id="SM00248">
    <property type="entry name" value="ANK"/>
    <property type="match status" value="7"/>
</dbReference>
<feature type="repeat" description="ANK" evidence="3">
    <location>
        <begin position="1198"/>
        <end position="1230"/>
    </location>
</feature>
<proteinExistence type="predicted"/>
<evidence type="ECO:0000313" key="4">
    <source>
        <dbReference type="EMBL" id="KAJ3659667.1"/>
    </source>
</evidence>
<reference evidence="4" key="1">
    <citation type="journal article" date="2023" name="G3 (Bethesda)">
        <title>Whole genome assemblies of Zophobas morio and Tenebrio molitor.</title>
        <authorList>
            <person name="Kaur S."/>
            <person name="Stinson S.A."/>
            <person name="diCenzo G.C."/>
        </authorList>
    </citation>
    <scope>NUCLEOTIDE SEQUENCE</scope>
    <source>
        <strain evidence="4">QUZm001</strain>
    </source>
</reference>
<dbReference type="PROSITE" id="PS50088">
    <property type="entry name" value="ANK_REPEAT"/>
    <property type="match status" value="4"/>
</dbReference>
<dbReference type="Pfam" id="PF00023">
    <property type="entry name" value="Ank"/>
    <property type="match status" value="1"/>
</dbReference>
<evidence type="ECO:0000313" key="5">
    <source>
        <dbReference type="Proteomes" id="UP001168821"/>
    </source>
</evidence>
<evidence type="ECO:0000256" key="3">
    <source>
        <dbReference type="PROSITE-ProRule" id="PRU00023"/>
    </source>
</evidence>
<dbReference type="Proteomes" id="UP001168821">
    <property type="component" value="Unassembled WGS sequence"/>
</dbReference>
<keyword evidence="5" id="KW-1185">Reference proteome</keyword>
<name>A0AA38ITD6_9CUCU</name>
<dbReference type="InterPro" id="IPR002110">
    <property type="entry name" value="Ankyrin_rpt"/>
</dbReference>
<protein>
    <submittedName>
        <fullName evidence="4">Uncharacterized protein</fullName>
    </submittedName>
</protein>
<feature type="repeat" description="ANK" evidence="3">
    <location>
        <begin position="1242"/>
        <end position="1274"/>
    </location>
</feature>
<evidence type="ECO:0000256" key="2">
    <source>
        <dbReference type="ARBA" id="ARBA00023043"/>
    </source>
</evidence>
<feature type="repeat" description="ANK" evidence="3">
    <location>
        <begin position="1275"/>
        <end position="1307"/>
    </location>
</feature>
<keyword evidence="2 3" id="KW-0040">ANK repeat</keyword>
<dbReference type="PANTHER" id="PTHR24126:SF14">
    <property type="entry name" value="ANK_REP_REGION DOMAIN-CONTAINING PROTEIN"/>
    <property type="match status" value="1"/>
</dbReference>
<evidence type="ECO:0000256" key="1">
    <source>
        <dbReference type="ARBA" id="ARBA00022737"/>
    </source>
</evidence>
<keyword evidence="1" id="KW-0677">Repeat</keyword>
<sequence length="1385" mass="159902">MANDDVHIFIKREGTGDKGRDYENLFVSNVSLRLAKDNNQEFLISSNNGKFGSFDDVVMESINQVNFALQLKHSETAKHLNLESLGAKTENISVELDDGEKFSVKITECQADPLINTSKTSDKCYTFEVIKKQNYYSKKLDAYEEFFKKFYLYTDQCNVDQLKDEVYRQMRELFSCEDKICNRYLQYVSDWSKRSGKKEKLTTKTVQRIIALYLVDPFICSMNFDSECSNGKLLREAIFYFRVTVFKGNLESVVKIWTNLKNKQIENENNIITNKMYQISSKYVGTTDKLNDKEKTLLLWLLDECPLIVRMDDLVCKAIKFCTSGKFVLIGTNDNNFNRSNTLKDVEIFQNLSNLKDKNGAEHETWKSIIADFKCGLPGKEYSIEELIQEHSKLQTNINLNTIITTDDLLKMTDNGNIYKIQFRNEELPSPYIQRSVATHRINRKYLDTLDDSTLIVISNVTEQDQILFKHYSLVIVDEYLNTNVKNVLSSKKKQIYISESLCSQATFKKICDRNDGVKKCQHFKLSNRMLEWVKSNNEFVDLEKYYVKQELKFVEEKELFSLNAENNIHLISDHAGTGKSSLLKNFNNNNNSSQKLSMFLTPKEMLKICQHLKHKEMDEVENFIIDLKHSNDSAFVKEILKSMLHCGNIVYIWDALDEIEENYLEDIVKCIKFLCKNGSVHWLASRIRLQKYLENKFGVLAKSIKQFTVEEQDDYICKRLNPVLSKKELDEVVNKIRSDVTFYDSTNILSIPLQLFMLTELFREDFKKYASEMKELSFLPNLYKYFVEQRFNLFCTNQDIPTTCRLKADFLQICIDTYEKVALNLLLKDDDFLLDLKIDESKDCVFDWLGFFSETEDHEDSVRKRFIHISLFEYFAAHYFAKFVKKNSSTVINALSKYIFKKRYTNIRRFLDLLLAENSTAHIAVLYNNLEVLKKSSKDQILKEKDYAGRNVLQVACSWGERYPVLETKTTSPLKRLLTFKPIKECYMLNDEITSSIKEESAEHIELLEYLLTFYDVKEAEDSLEYAKKCHCLHTVALIDKEKKIGYINNQSSDVQCSLLYYAVRVGYPWMFDLFEDVKYIETRTGSLLNLAVENNQYDCLLKLLSVTKYKAVINYGRNGVTPLFLATSYGNINMTTVLLDHVAVTGKARETYREITSIANECKWNSLHLACFYGHDQVVKQLLKNKNIKIDLTDKEGFTPLHIACEKGYHKIVKLLIAAPIDVNSHIKDKSNAIEARTSKNSTALYLASMKGHAEIVKLLIKKEVDLNAVCERGFTALHIASQNGRDKVVKLLIEANVNVNATNEQGWTALHAAAKNGHSKIVELLINSGCNVNATTQNNMTPLQLASSKNHSKVGNLLYNSQLTSSYASCTPYDLSVMLFFI</sequence>